<dbReference type="EMBL" id="AP012204">
    <property type="protein sequence ID" value="BAK38274.1"/>
    <property type="molecule type" value="Genomic_DNA"/>
</dbReference>
<reference evidence="2 3" key="1">
    <citation type="submission" date="2011-05" db="EMBL/GenBank/DDBJ databases">
        <title>Whole genome sequence of Microlunatus phosphovorus NM-1.</title>
        <authorList>
            <person name="Hosoyama A."/>
            <person name="Sasaki K."/>
            <person name="Harada T."/>
            <person name="Igarashi R."/>
            <person name="Kawakoshi A."/>
            <person name="Sasagawa M."/>
            <person name="Fukada J."/>
            <person name="Nakamura S."/>
            <person name="Katano Y."/>
            <person name="Hanada S."/>
            <person name="Kamagata Y."/>
            <person name="Nakamura N."/>
            <person name="Yamazaki S."/>
            <person name="Fujita N."/>
        </authorList>
    </citation>
    <scope>NUCLEOTIDE SEQUENCE [LARGE SCALE GENOMIC DNA]</scope>
    <source>
        <strain evidence="3">ATCC 700054 / DSM 10555 / JCM 9379 / NBRC 101784 / NCIMB 13414 / VKM Ac-1990 / NM-1</strain>
    </source>
</reference>
<dbReference type="RefSeq" id="WP_013866086.1">
    <property type="nucleotide sequence ID" value="NC_015635.1"/>
</dbReference>
<dbReference type="Proteomes" id="UP000007947">
    <property type="component" value="Chromosome"/>
</dbReference>
<organism evidence="2 3">
    <name type="scientific">Microlunatus phosphovorus (strain ATCC 700054 / DSM 10555 / JCM 9379 / NBRC 101784 / NCIMB 13414 / VKM Ac-1990 / NM-1)</name>
    <dbReference type="NCBI Taxonomy" id="1032480"/>
    <lineage>
        <taxon>Bacteria</taxon>
        <taxon>Bacillati</taxon>
        <taxon>Actinomycetota</taxon>
        <taxon>Actinomycetes</taxon>
        <taxon>Propionibacteriales</taxon>
        <taxon>Propionibacteriaceae</taxon>
        <taxon>Microlunatus</taxon>
    </lineage>
</organism>
<evidence type="ECO:0000313" key="3">
    <source>
        <dbReference type="Proteomes" id="UP000007947"/>
    </source>
</evidence>
<proteinExistence type="predicted"/>
<dbReference type="HOGENOM" id="CLU_1473606_0_0_11"/>
<dbReference type="AlphaFoldDB" id="F5XIN6"/>
<evidence type="ECO:0000313" key="2">
    <source>
        <dbReference type="EMBL" id="BAK38274.1"/>
    </source>
</evidence>
<sequence length="183" mass="19704">MTVQWHQVLDRALAENAVVRVGDAVAQHLGRTPTRSEITAARRAAHRYVAAGQAQEATLSAVVGGQARHVLVLARPDVDLQDVSALRRSLAQRVRTLDKPQGQGTKATARRAETLLTQVSQSARAGRLLPLAQIEPAHARLLAQDLTEAVADLAVLAADLTRRSRQTDTTIRTEPPARQSPGT</sequence>
<feature type="region of interest" description="Disordered" evidence="1">
    <location>
        <begin position="164"/>
        <end position="183"/>
    </location>
</feature>
<name>F5XIN6_MICPN</name>
<keyword evidence="3" id="KW-1185">Reference proteome</keyword>
<dbReference type="KEGG" id="mph:MLP_52600"/>
<gene>
    <name evidence="2" type="ordered locus">MLP_52600</name>
</gene>
<accession>F5XIN6</accession>
<evidence type="ECO:0000256" key="1">
    <source>
        <dbReference type="SAM" id="MobiDB-lite"/>
    </source>
</evidence>
<protein>
    <submittedName>
        <fullName evidence="2">Uncharacterized protein</fullName>
    </submittedName>
</protein>